<dbReference type="SUPFAM" id="SSF53335">
    <property type="entry name" value="S-adenosyl-L-methionine-dependent methyltransferases"/>
    <property type="match status" value="1"/>
</dbReference>
<dbReference type="GO" id="GO:0003676">
    <property type="term" value="F:nucleic acid binding"/>
    <property type="evidence" value="ECO:0007669"/>
    <property type="project" value="InterPro"/>
</dbReference>
<dbReference type="EMBL" id="FQUF01000013">
    <property type="protein sequence ID" value="SHE73636.1"/>
    <property type="molecule type" value="Genomic_DNA"/>
</dbReference>
<dbReference type="InterPro" id="IPR004398">
    <property type="entry name" value="RNA_MeTrfase_RsmD"/>
</dbReference>
<dbReference type="OrthoDB" id="9803017at2"/>
<dbReference type="Proteomes" id="UP000184128">
    <property type="component" value="Unassembled WGS sequence"/>
</dbReference>
<organism evidence="3 4">
    <name type="scientific">Atopostipes suicloacalis DSM 15692</name>
    <dbReference type="NCBI Taxonomy" id="1121025"/>
    <lineage>
        <taxon>Bacteria</taxon>
        <taxon>Bacillati</taxon>
        <taxon>Bacillota</taxon>
        <taxon>Bacilli</taxon>
        <taxon>Lactobacillales</taxon>
        <taxon>Carnobacteriaceae</taxon>
        <taxon>Atopostipes</taxon>
    </lineage>
</organism>
<dbReference type="GO" id="GO:0031167">
    <property type="term" value="P:rRNA methylation"/>
    <property type="evidence" value="ECO:0007669"/>
    <property type="project" value="InterPro"/>
</dbReference>
<evidence type="ECO:0000313" key="4">
    <source>
        <dbReference type="Proteomes" id="UP000184128"/>
    </source>
</evidence>
<protein>
    <submittedName>
        <fullName evidence="3">16S rRNA (Guanine966-N2)-methyltransferase</fullName>
    </submittedName>
</protein>
<reference evidence="3 4" key="1">
    <citation type="submission" date="2016-11" db="EMBL/GenBank/DDBJ databases">
        <authorList>
            <person name="Jaros S."/>
            <person name="Januszkiewicz K."/>
            <person name="Wedrychowicz H."/>
        </authorList>
    </citation>
    <scope>NUCLEOTIDE SEQUENCE [LARGE SCALE GENOMIC DNA]</scope>
    <source>
        <strain evidence="3 4">DSM 15692</strain>
    </source>
</reference>
<dbReference type="PANTHER" id="PTHR43542">
    <property type="entry name" value="METHYLTRANSFERASE"/>
    <property type="match status" value="1"/>
</dbReference>
<dbReference type="NCBIfam" id="TIGR00095">
    <property type="entry name" value="16S rRNA (guanine(966)-N(2))-methyltransferase RsmD"/>
    <property type="match status" value="1"/>
</dbReference>
<evidence type="ECO:0000313" key="3">
    <source>
        <dbReference type="EMBL" id="SHE73636.1"/>
    </source>
</evidence>
<dbReference type="Pfam" id="PF03602">
    <property type="entry name" value="Cons_hypoth95"/>
    <property type="match status" value="1"/>
</dbReference>
<keyword evidence="4" id="KW-1185">Reference proteome</keyword>
<dbReference type="PROSITE" id="PS00092">
    <property type="entry name" value="N6_MTASE"/>
    <property type="match status" value="1"/>
</dbReference>
<dbReference type="RefSeq" id="WP_073297364.1">
    <property type="nucleotide sequence ID" value="NZ_FQUF01000013.1"/>
</dbReference>
<dbReference type="PANTHER" id="PTHR43542:SF1">
    <property type="entry name" value="METHYLTRANSFERASE"/>
    <property type="match status" value="1"/>
</dbReference>
<dbReference type="PIRSF" id="PIRSF004553">
    <property type="entry name" value="CHP00095"/>
    <property type="match status" value="1"/>
</dbReference>
<accession>A0A1M4VXD8</accession>
<evidence type="ECO:0000256" key="2">
    <source>
        <dbReference type="ARBA" id="ARBA00022679"/>
    </source>
</evidence>
<dbReference type="STRING" id="1121025.SAMN02745249_01038"/>
<dbReference type="GO" id="GO:0008168">
    <property type="term" value="F:methyltransferase activity"/>
    <property type="evidence" value="ECO:0007669"/>
    <property type="project" value="UniProtKB-KW"/>
</dbReference>
<evidence type="ECO:0000256" key="1">
    <source>
        <dbReference type="ARBA" id="ARBA00022603"/>
    </source>
</evidence>
<dbReference type="InterPro" id="IPR029063">
    <property type="entry name" value="SAM-dependent_MTases_sf"/>
</dbReference>
<dbReference type="InterPro" id="IPR002052">
    <property type="entry name" value="DNA_methylase_N6_adenine_CS"/>
</dbReference>
<name>A0A1M4VXD8_9LACT</name>
<dbReference type="AlphaFoldDB" id="A0A1M4VXD8"/>
<proteinExistence type="predicted"/>
<dbReference type="CDD" id="cd02440">
    <property type="entry name" value="AdoMet_MTases"/>
    <property type="match status" value="1"/>
</dbReference>
<keyword evidence="2 3" id="KW-0808">Transferase</keyword>
<gene>
    <name evidence="3" type="ORF">SAMN02745249_01038</name>
</gene>
<keyword evidence="1 3" id="KW-0489">Methyltransferase</keyword>
<sequence>MRIISGVYGGRPLESLPGRNTRPTGDKLKETLFNIIGPYFKGGKVLDLYAGSGALGIEAVSRGMDEAVLVDSNHTATRVINENIQITKESFKFEVLDTSSDAAVNLLANRYEKFRLIFLDPPYANHSIEKDIEQIINQDLLDEVALIVCEVASEVTLPEEIMGIQLWDERRFGKSRLYIYQQINQ</sequence>
<dbReference type="Gene3D" id="3.40.50.150">
    <property type="entry name" value="Vaccinia Virus protein VP39"/>
    <property type="match status" value="1"/>
</dbReference>